<evidence type="ECO:0000313" key="3">
    <source>
        <dbReference type="Proteomes" id="UP000196475"/>
    </source>
</evidence>
<evidence type="ECO:0000313" key="2">
    <source>
        <dbReference type="EMBL" id="OUM91164.1"/>
    </source>
</evidence>
<dbReference type="InterPro" id="IPR013096">
    <property type="entry name" value="Cupin_2"/>
</dbReference>
<gene>
    <name evidence="2" type="ORF">BAA01_09740</name>
</gene>
<dbReference type="AlphaFoldDB" id="A0A1Y3PVY0"/>
<accession>A0A1Y3PVY0</accession>
<dbReference type="Pfam" id="PF07883">
    <property type="entry name" value="Cupin_2"/>
    <property type="match status" value="1"/>
</dbReference>
<sequence length="322" mass="35750">MKPLLFIARNAPQDSLFEILENRYEAEIIRFDLAWELFLRKAGRNKAGQLDLPPGNPRTQWFSLHLWVRQTLGGLTDALVQKQRPVIGIIRSCSPAALEYVIRMMSIYFGGVGVLDAAENAEDPVLEEVERFLQGETVDRIQERWIAPVVNVTDAGTPLLERTSKTKGGGAFTWLTGVLGSDRLFSQVYRLAPHASGNRLHHHSDVDEMYVVLEGTGILRTNHGNASLKPGDIVVKPAGSGLATQFIAGDNGMTILDIESWNGPDQTDVVGYLDHREVFLRGRGLNHVVPLDSCLPGDDMMAHYNDAYVREKSGQMRFGEEA</sequence>
<organism evidence="2 3">
    <name type="scientific">Bacillus thermozeamaize</name>
    <dbReference type="NCBI Taxonomy" id="230954"/>
    <lineage>
        <taxon>Bacteria</taxon>
        <taxon>Bacillati</taxon>
        <taxon>Bacillota</taxon>
        <taxon>Bacilli</taxon>
        <taxon>Bacillales</taxon>
        <taxon>Bacillaceae</taxon>
        <taxon>Bacillus</taxon>
    </lineage>
</organism>
<dbReference type="Gene3D" id="2.60.120.10">
    <property type="entry name" value="Jelly Rolls"/>
    <property type="match status" value="1"/>
</dbReference>
<feature type="domain" description="Cupin type-2" evidence="1">
    <location>
        <begin position="188"/>
        <end position="241"/>
    </location>
</feature>
<proteinExistence type="predicted"/>
<evidence type="ECO:0000259" key="1">
    <source>
        <dbReference type="Pfam" id="PF07883"/>
    </source>
</evidence>
<dbReference type="InterPro" id="IPR011051">
    <property type="entry name" value="RmlC_Cupin_sf"/>
</dbReference>
<name>A0A1Y3PVY0_9BACI</name>
<dbReference type="Proteomes" id="UP000196475">
    <property type="component" value="Unassembled WGS sequence"/>
</dbReference>
<dbReference type="SUPFAM" id="SSF51182">
    <property type="entry name" value="RmlC-like cupins"/>
    <property type="match status" value="1"/>
</dbReference>
<comment type="caution">
    <text evidence="2">The sequence shown here is derived from an EMBL/GenBank/DDBJ whole genome shotgun (WGS) entry which is preliminary data.</text>
</comment>
<dbReference type="EMBL" id="LZRT01000004">
    <property type="protein sequence ID" value="OUM91164.1"/>
    <property type="molecule type" value="Genomic_DNA"/>
</dbReference>
<dbReference type="InterPro" id="IPR014710">
    <property type="entry name" value="RmlC-like_jellyroll"/>
</dbReference>
<protein>
    <recommendedName>
        <fullName evidence="1">Cupin type-2 domain-containing protein</fullName>
    </recommendedName>
</protein>
<reference evidence="3" key="1">
    <citation type="submission" date="2016-06" db="EMBL/GenBank/DDBJ databases">
        <authorList>
            <person name="Nascimento L."/>
            <person name="Pereira R.V."/>
            <person name="Martins L.F."/>
            <person name="Quaggio R.B."/>
            <person name="Silva A.M."/>
            <person name="Setubal J.C."/>
        </authorList>
    </citation>
    <scope>NUCLEOTIDE SEQUENCE [LARGE SCALE GENOMIC DNA]</scope>
</reference>